<name>A0A0D5NJT9_9BACL</name>
<dbReference type="HOGENOM" id="CLU_039329_2_1_9"/>
<protein>
    <recommendedName>
        <fullName evidence="2">Amidohydrolase-related domain-containing protein</fullName>
    </recommendedName>
</protein>
<accession>A0A0D5NJT9</accession>
<sequence>MSTFKEEHDLIDMHHHFIPEEYVRALESRGITEGGGVPLARLDWSPDKSLQMMDANQIGTAFVSLSAPGVYFGDQAFADELARMCNDYAAGMIRDYPGRFGAFATLPLPGTEQALRELEFALDTLHMDGVALLTNYGGTYLGDSMFEDLLAELNRRKAVVFIHPEVSPTSKDIRIDFPGWLLEFVFDTTRAVTNLALSGALDRYPDIHFILSHMGGTVPFLAERLALGSCFKSKEVSIEGLKREREHIRGLLAGFYYDTALNASSYAFGSLLKFADAGHVLYGSDYIFAPEMLGAVYQEDLGDMKELSEQDKKGIFYENASGLFPRLATS</sequence>
<dbReference type="GO" id="GO:0016831">
    <property type="term" value="F:carboxy-lyase activity"/>
    <property type="evidence" value="ECO:0007669"/>
    <property type="project" value="InterPro"/>
</dbReference>
<reference evidence="4" key="2">
    <citation type="submission" date="2015-03" db="EMBL/GenBank/DDBJ databases">
        <title>Genome sequence of Paenibacillus beijingensis strain DSM 24997T.</title>
        <authorList>
            <person name="Kwak Y."/>
            <person name="Shin J.-H."/>
        </authorList>
    </citation>
    <scope>NUCLEOTIDE SEQUENCE [LARGE SCALE GENOMIC DNA]</scope>
    <source>
        <strain evidence="4">DSM 24997</strain>
    </source>
</reference>
<dbReference type="PANTHER" id="PTHR21240">
    <property type="entry name" value="2-AMINO-3-CARBOXYLMUCONATE-6-SEMIALDEHYDE DECARBOXYLASE"/>
    <property type="match status" value="1"/>
</dbReference>
<evidence type="ECO:0000313" key="4">
    <source>
        <dbReference type="Proteomes" id="UP000032633"/>
    </source>
</evidence>
<evidence type="ECO:0000259" key="2">
    <source>
        <dbReference type="Pfam" id="PF04909"/>
    </source>
</evidence>
<reference evidence="3 4" key="1">
    <citation type="journal article" date="2015" name="J. Biotechnol.">
        <title>Complete genome sequence of Paenibacillus beijingensis 7188(T) (=DSM 24997(T)), a novel rhizobacterium from jujube garden soil.</title>
        <authorList>
            <person name="Kwak Y."/>
            <person name="Shin J.H."/>
        </authorList>
    </citation>
    <scope>NUCLEOTIDE SEQUENCE [LARGE SCALE GENOMIC DNA]</scope>
    <source>
        <strain evidence="3 4">DSM 24997</strain>
    </source>
</reference>
<dbReference type="RefSeq" id="WP_045670965.1">
    <property type="nucleotide sequence ID" value="NZ_CP011058.1"/>
</dbReference>
<keyword evidence="1" id="KW-0456">Lyase</keyword>
<dbReference type="Proteomes" id="UP000032633">
    <property type="component" value="Chromosome"/>
</dbReference>
<dbReference type="CDD" id="cd01292">
    <property type="entry name" value="metallo-dependent_hydrolases"/>
    <property type="match status" value="1"/>
</dbReference>
<dbReference type="GO" id="GO:0019748">
    <property type="term" value="P:secondary metabolic process"/>
    <property type="evidence" value="ECO:0007669"/>
    <property type="project" value="TreeGrafter"/>
</dbReference>
<feature type="domain" description="Amidohydrolase-related" evidence="2">
    <location>
        <begin position="11"/>
        <end position="325"/>
    </location>
</feature>
<keyword evidence="4" id="KW-1185">Reference proteome</keyword>
<dbReference type="PANTHER" id="PTHR21240:SF28">
    <property type="entry name" value="ISO-OROTATE DECARBOXYLASE (EUROFUNG)"/>
    <property type="match status" value="1"/>
</dbReference>
<dbReference type="InterPro" id="IPR006680">
    <property type="entry name" value="Amidohydro-rel"/>
</dbReference>
<dbReference type="KEGG" id="pbj:VN24_14410"/>
<dbReference type="STRING" id="1126833.VN24_14410"/>
<dbReference type="InterPro" id="IPR032465">
    <property type="entry name" value="ACMSD"/>
</dbReference>
<dbReference type="PATRIC" id="fig|1126833.4.peg.3151"/>
<dbReference type="InterPro" id="IPR032466">
    <property type="entry name" value="Metal_Hydrolase"/>
</dbReference>
<dbReference type="GO" id="GO:0016787">
    <property type="term" value="F:hydrolase activity"/>
    <property type="evidence" value="ECO:0007669"/>
    <property type="project" value="InterPro"/>
</dbReference>
<gene>
    <name evidence="3" type="ORF">VN24_14410</name>
</gene>
<evidence type="ECO:0000256" key="1">
    <source>
        <dbReference type="ARBA" id="ARBA00023239"/>
    </source>
</evidence>
<dbReference type="OrthoDB" id="9777673at2"/>
<dbReference type="GO" id="GO:0005737">
    <property type="term" value="C:cytoplasm"/>
    <property type="evidence" value="ECO:0007669"/>
    <property type="project" value="TreeGrafter"/>
</dbReference>
<proteinExistence type="predicted"/>
<organism evidence="3 4">
    <name type="scientific">Paenibacillus beijingensis</name>
    <dbReference type="NCBI Taxonomy" id="1126833"/>
    <lineage>
        <taxon>Bacteria</taxon>
        <taxon>Bacillati</taxon>
        <taxon>Bacillota</taxon>
        <taxon>Bacilli</taxon>
        <taxon>Bacillales</taxon>
        <taxon>Paenibacillaceae</taxon>
        <taxon>Paenibacillus</taxon>
    </lineage>
</organism>
<dbReference type="SUPFAM" id="SSF51556">
    <property type="entry name" value="Metallo-dependent hydrolases"/>
    <property type="match status" value="1"/>
</dbReference>
<evidence type="ECO:0000313" key="3">
    <source>
        <dbReference type="EMBL" id="AJY75536.1"/>
    </source>
</evidence>
<dbReference type="Pfam" id="PF04909">
    <property type="entry name" value="Amidohydro_2"/>
    <property type="match status" value="1"/>
</dbReference>
<dbReference type="EMBL" id="CP011058">
    <property type="protein sequence ID" value="AJY75536.1"/>
    <property type="molecule type" value="Genomic_DNA"/>
</dbReference>
<dbReference type="Gene3D" id="3.20.20.140">
    <property type="entry name" value="Metal-dependent hydrolases"/>
    <property type="match status" value="1"/>
</dbReference>
<dbReference type="AlphaFoldDB" id="A0A0D5NJT9"/>